<organism evidence="2 3">
    <name type="scientific">Trichoderma cornu-damae</name>
    <dbReference type="NCBI Taxonomy" id="654480"/>
    <lineage>
        <taxon>Eukaryota</taxon>
        <taxon>Fungi</taxon>
        <taxon>Dikarya</taxon>
        <taxon>Ascomycota</taxon>
        <taxon>Pezizomycotina</taxon>
        <taxon>Sordariomycetes</taxon>
        <taxon>Hypocreomycetidae</taxon>
        <taxon>Hypocreales</taxon>
        <taxon>Hypocreaceae</taxon>
        <taxon>Trichoderma</taxon>
    </lineage>
</organism>
<feature type="compositionally biased region" description="Basic residues" evidence="1">
    <location>
        <begin position="1"/>
        <end position="11"/>
    </location>
</feature>
<dbReference type="Proteomes" id="UP000827724">
    <property type="component" value="Unassembled WGS sequence"/>
</dbReference>
<reference evidence="2" key="1">
    <citation type="submission" date="2021-08" db="EMBL/GenBank/DDBJ databases">
        <title>Chromosome-Level Trichoderma cornu-damae using Hi-C Data.</title>
        <authorList>
            <person name="Kim C.S."/>
        </authorList>
    </citation>
    <scope>NUCLEOTIDE SEQUENCE</scope>
    <source>
        <strain evidence="2">KA19-0412C</strain>
    </source>
</reference>
<comment type="caution">
    <text evidence="2">The sequence shown here is derived from an EMBL/GenBank/DDBJ whole genome shotgun (WGS) entry which is preliminary data.</text>
</comment>
<sequence length="188" mass="20764">MTSRASRRPQKNRQDRPPKVGHGQPLKSGRTGARYEDRPGSIHSNVIATLEGVANLASKPAGEKQSRIYETSKECIKSLQRSMDEYEELNEGPINITKPAEGRLWELDVEDVSKVDKKAMSISLQILKGIVLSGEHANFLRSPARSGDEVEHAAWRWLEDGIPVLEDTWGAAARETLKALAAVTKLLA</sequence>
<proteinExistence type="predicted"/>
<evidence type="ECO:0000313" key="2">
    <source>
        <dbReference type="EMBL" id="KAH6607998.1"/>
    </source>
</evidence>
<feature type="region of interest" description="Disordered" evidence="1">
    <location>
        <begin position="1"/>
        <end position="41"/>
    </location>
</feature>
<dbReference type="OrthoDB" id="3598799at2759"/>
<keyword evidence="3" id="KW-1185">Reference proteome</keyword>
<dbReference type="AlphaFoldDB" id="A0A9P8QRN2"/>
<evidence type="ECO:0000256" key="1">
    <source>
        <dbReference type="SAM" id="MobiDB-lite"/>
    </source>
</evidence>
<accession>A0A9P8QRN2</accession>
<evidence type="ECO:0000313" key="3">
    <source>
        <dbReference type="Proteomes" id="UP000827724"/>
    </source>
</evidence>
<dbReference type="EMBL" id="JAIWOZ010000003">
    <property type="protein sequence ID" value="KAH6607998.1"/>
    <property type="molecule type" value="Genomic_DNA"/>
</dbReference>
<name>A0A9P8QRN2_9HYPO</name>
<gene>
    <name evidence="2" type="ORF">Trco_004311</name>
</gene>
<protein>
    <submittedName>
        <fullName evidence="2">Uncharacterized protein</fullName>
    </submittedName>
</protein>